<organism evidence="1 2">
    <name type="scientific">Oikopleura dioica</name>
    <name type="common">Tunicate</name>
    <dbReference type="NCBI Taxonomy" id="34765"/>
    <lineage>
        <taxon>Eukaryota</taxon>
        <taxon>Metazoa</taxon>
        <taxon>Chordata</taxon>
        <taxon>Tunicata</taxon>
        <taxon>Appendicularia</taxon>
        <taxon>Copelata</taxon>
        <taxon>Oikopleuridae</taxon>
        <taxon>Oikopleura</taxon>
    </lineage>
</organism>
<dbReference type="Proteomes" id="UP001158576">
    <property type="component" value="Chromosome 2"/>
</dbReference>
<gene>
    <name evidence="1" type="ORF">OKIOD_LOCUS14565</name>
</gene>
<name>A0ABN7T7Z5_OIKDI</name>
<keyword evidence="2" id="KW-1185">Reference proteome</keyword>
<sequence length="296" mass="34573">MPKSESVKRESIPIVPVDIFGHTHRPLLVEETALMDKNNKKSPIKRKTANADDPVPFEALPVDLKIQQIIYHLLIQGYELFPYFLYKAVWDDDFDPIQWGDHMHGETIVVNFHMLFQLAQGCRVAGKEVGRAPEYVDNYGPGDDMNNRLQHNLVNIFGFNDIGVGNVEDERNLNQIYQTNQAFFWKLDQLCEKYNLDSFSSWHEFHHADFFKNDNPKIEDRHRPKRKNSKFFKICQTLKTDYRVRKQGLETSGWAVEQARPYRGRQIKAEHKPNPYRTEQSGSMMMPMDVVPIAYG</sequence>
<evidence type="ECO:0000313" key="2">
    <source>
        <dbReference type="Proteomes" id="UP001158576"/>
    </source>
</evidence>
<proteinExistence type="predicted"/>
<accession>A0ABN7T7Z5</accession>
<reference evidence="1 2" key="1">
    <citation type="submission" date="2021-04" db="EMBL/GenBank/DDBJ databases">
        <authorList>
            <person name="Bliznina A."/>
        </authorList>
    </citation>
    <scope>NUCLEOTIDE SEQUENCE [LARGE SCALE GENOMIC DNA]</scope>
</reference>
<dbReference type="EMBL" id="OU015567">
    <property type="protein sequence ID" value="CAG5111497.1"/>
    <property type="molecule type" value="Genomic_DNA"/>
</dbReference>
<evidence type="ECO:0000313" key="1">
    <source>
        <dbReference type="EMBL" id="CAG5111497.1"/>
    </source>
</evidence>
<protein>
    <submittedName>
        <fullName evidence="1">Oidioi.mRNA.OKI2018_I69.chr2.g5800.t1.cds</fullName>
    </submittedName>
</protein>